<dbReference type="OrthoDB" id="1101183at2759"/>
<sequence length="170" mass="18704">MEDGREEKEFKVCVLKLWCDIYDLEGILSLDIKLYVCYLSRGMGFKSESGKGRTWLLRMVDHAIEQGYKCFPFCPDGHVIGGAVAMLIAATPVQVVLCSFVYGGSKTKNKQVAGPNSDENSEPQHNEKLALPSNTPPTQNYNPSSGAGIWPGSRQVDLRNPHTGIDLTRG</sequence>
<dbReference type="EMBL" id="PJQY01003786">
    <property type="protein sequence ID" value="PQM34598.1"/>
    <property type="molecule type" value="Genomic_DNA"/>
</dbReference>
<comment type="domain">
    <text evidence="1">The PPC domain mediates interactions between AHL proteins.</text>
</comment>
<feature type="compositionally biased region" description="Polar residues" evidence="2">
    <location>
        <begin position="132"/>
        <end position="145"/>
    </location>
</feature>
<keyword evidence="3" id="KW-0472">Membrane</keyword>
<comment type="caution">
    <text evidence="4">The sequence shown here is derived from an EMBL/GenBank/DDBJ whole genome shotgun (WGS) entry which is preliminary data.</text>
</comment>
<evidence type="ECO:0000313" key="5">
    <source>
        <dbReference type="Proteomes" id="UP000250321"/>
    </source>
</evidence>
<keyword evidence="1" id="KW-0539">Nucleus</keyword>
<name>A0A314UBV1_PRUYE</name>
<gene>
    <name evidence="4" type="ORF">Pyn_31949</name>
</gene>
<dbReference type="Proteomes" id="UP000250321">
    <property type="component" value="Unassembled WGS sequence"/>
</dbReference>
<evidence type="ECO:0000256" key="1">
    <source>
        <dbReference type="RuleBase" id="RU367031"/>
    </source>
</evidence>
<dbReference type="STRING" id="2094558.A0A314UBV1"/>
<dbReference type="PANTHER" id="PTHR31500:SF64">
    <property type="entry name" value="AT-HOOK MOTIF NUCLEAR-LOCALIZED PROTEIN 12-RELATED"/>
    <property type="match status" value="1"/>
</dbReference>
<evidence type="ECO:0000256" key="2">
    <source>
        <dbReference type="SAM" id="MobiDB-lite"/>
    </source>
</evidence>
<reference evidence="4 5" key="1">
    <citation type="submission" date="2018-02" db="EMBL/GenBank/DDBJ databases">
        <title>Draft genome of wild Prunus yedoensis var. nudiflora.</title>
        <authorList>
            <person name="Baek S."/>
            <person name="Kim J.-H."/>
            <person name="Choi K."/>
            <person name="Kim G.-B."/>
            <person name="Cho A."/>
            <person name="Jang H."/>
            <person name="Shin C.-H."/>
            <person name="Yu H.-J."/>
            <person name="Mun J.-H."/>
        </authorList>
    </citation>
    <scope>NUCLEOTIDE SEQUENCE [LARGE SCALE GENOMIC DNA]</scope>
    <source>
        <strain evidence="5">cv. Jeju island</strain>
        <tissue evidence="4">Leaf</tissue>
    </source>
</reference>
<dbReference type="GO" id="GO:0003680">
    <property type="term" value="F:minor groove of adenine-thymine-rich DNA binding"/>
    <property type="evidence" value="ECO:0007669"/>
    <property type="project" value="UniProtKB-UniRule"/>
</dbReference>
<protein>
    <recommendedName>
        <fullName evidence="1">AT-hook motif nuclear-localized protein</fullName>
    </recommendedName>
</protein>
<evidence type="ECO:0000313" key="4">
    <source>
        <dbReference type="EMBL" id="PQM34598.1"/>
    </source>
</evidence>
<comment type="function">
    <text evidence="1">Transcription factor that specifically binds AT-rich DNA sequences related to the nuclear matrix attachment regions (MARs).</text>
</comment>
<keyword evidence="1" id="KW-0804">Transcription</keyword>
<keyword evidence="3" id="KW-0812">Transmembrane</keyword>
<dbReference type="PANTHER" id="PTHR31500">
    <property type="entry name" value="AT-HOOK MOTIF NUCLEAR-LOCALIZED PROTEIN 9"/>
    <property type="match status" value="1"/>
</dbReference>
<organism evidence="4 5">
    <name type="scientific">Prunus yedoensis var. nudiflora</name>
    <dbReference type="NCBI Taxonomy" id="2094558"/>
    <lineage>
        <taxon>Eukaryota</taxon>
        <taxon>Viridiplantae</taxon>
        <taxon>Streptophyta</taxon>
        <taxon>Embryophyta</taxon>
        <taxon>Tracheophyta</taxon>
        <taxon>Spermatophyta</taxon>
        <taxon>Magnoliopsida</taxon>
        <taxon>eudicotyledons</taxon>
        <taxon>Gunneridae</taxon>
        <taxon>Pentapetalae</taxon>
        <taxon>rosids</taxon>
        <taxon>fabids</taxon>
        <taxon>Rosales</taxon>
        <taxon>Rosaceae</taxon>
        <taxon>Amygdaloideae</taxon>
        <taxon>Amygdaleae</taxon>
        <taxon>Prunus</taxon>
    </lineage>
</organism>
<keyword evidence="1" id="KW-0238">DNA-binding</keyword>
<proteinExistence type="predicted"/>
<keyword evidence="1" id="KW-0805">Transcription regulation</keyword>
<keyword evidence="5" id="KW-1185">Reference proteome</keyword>
<dbReference type="GO" id="GO:0005634">
    <property type="term" value="C:nucleus"/>
    <property type="evidence" value="ECO:0007669"/>
    <property type="project" value="UniProtKB-SubCell"/>
</dbReference>
<accession>A0A314UBV1</accession>
<feature type="transmembrane region" description="Helical" evidence="3">
    <location>
        <begin position="79"/>
        <end position="102"/>
    </location>
</feature>
<evidence type="ECO:0000256" key="3">
    <source>
        <dbReference type="SAM" id="Phobius"/>
    </source>
</evidence>
<comment type="subcellular location">
    <subcellularLocation>
        <location evidence="1">Nucleus</location>
    </subcellularLocation>
</comment>
<dbReference type="AlphaFoldDB" id="A0A314UBV1"/>
<dbReference type="InterPro" id="IPR039605">
    <property type="entry name" value="AHL"/>
</dbReference>
<keyword evidence="3" id="KW-1133">Transmembrane helix</keyword>
<feature type="region of interest" description="Disordered" evidence="2">
    <location>
        <begin position="108"/>
        <end position="170"/>
    </location>
</feature>